<evidence type="ECO:0000313" key="1">
    <source>
        <dbReference type="EMBL" id="GFO11101.1"/>
    </source>
</evidence>
<dbReference type="EMBL" id="BLXT01004219">
    <property type="protein sequence ID" value="GFO11101.1"/>
    <property type="molecule type" value="Genomic_DNA"/>
</dbReference>
<protein>
    <submittedName>
        <fullName evidence="1">Uncharacterized protein</fullName>
    </submittedName>
</protein>
<dbReference type="Proteomes" id="UP000735302">
    <property type="component" value="Unassembled WGS sequence"/>
</dbReference>
<evidence type="ECO:0000313" key="2">
    <source>
        <dbReference type="Proteomes" id="UP000735302"/>
    </source>
</evidence>
<accession>A0AAV4AX53</accession>
<organism evidence="1 2">
    <name type="scientific">Plakobranchus ocellatus</name>
    <dbReference type="NCBI Taxonomy" id="259542"/>
    <lineage>
        <taxon>Eukaryota</taxon>
        <taxon>Metazoa</taxon>
        <taxon>Spiralia</taxon>
        <taxon>Lophotrochozoa</taxon>
        <taxon>Mollusca</taxon>
        <taxon>Gastropoda</taxon>
        <taxon>Heterobranchia</taxon>
        <taxon>Euthyneura</taxon>
        <taxon>Panpulmonata</taxon>
        <taxon>Sacoglossa</taxon>
        <taxon>Placobranchoidea</taxon>
        <taxon>Plakobranchidae</taxon>
        <taxon>Plakobranchus</taxon>
    </lineage>
</organism>
<gene>
    <name evidence="1" type="ORF">PoB_003760600</name>
</gene>
<proteinExistence type="predicted"/>
<sequence length="112" mass="12733">MSTNLSLGNSMLGKFDHSEVSLADGLFNIIKANTDLSLWPVSHDHSLRFQFHKIYKTQEASFQVKASKPNSYKRSLDFRPSAEQDVRVSVTELNQEPEIGRGLYRFHGAFES</sequence>
<comment type="caution">
    <text evidence="1">The sequence shown here is derived from an EMBL/GenBank/DDBJ whole genome shotgun (WGS) entry which is preliminary data.</text>
</comment>
<name>A0AAV4AX53_9GAST</name>
<dbReference type="AlphaFoldDB" id="A0AAV4AX53"/>
<reference evidence="1 2" key="1">
    <citation type="journal article" date="2021" name="Elife">
        <title>Chloroplast acquisition without the gene transfer in kleptoplastic sea slugs, Plakobranchus ocellatus.</title>
        <authorList>
            <person name="Maeda T."/>
            <person name="Takahashi S."/>
            <person name="Yoshida T."/>
            <person name="Shimamura S."/>
            <person name="Takaki Y."/>
            <person name="Nagai Y."/>
            <person name="Toyoda A."/>
            <person name="Suzuki Y."/>
            <person name="Arimoto A."/>
            <person name="Ishii H."/>
            <person name="Satoh N."/>
            <person name="Nishiyama T."/>
            <person name="Hasebe M."/>
            <person name="Maruyama T."/>
            <person name="Minagawa J."/>
            <person name="Obokata J."/>
            <person name="Shigenobu S."/>
        </authorList>
    </citation>
    <scope>NUCLEOTIDE SEQUENCE [LARGE SCALE GENOMIC DNA]</scope>
</reference>
<keyword evidence="2" id="KW-1185">Reference proteome</keyword>